<proteinExistence type="predicted"/>
<gene>
    <name evidence="1" type="ORF">GMARGA_LOCUS30634</name>
</gene>
<organism evidence="1 2">
    <name type="scientific">Gigaspora margarita</name>
    <dbReference type="NCBI Taxonomy" id="4874"/>
    <lineage>
        <taxon>Eukaryota</taxon>
        <taxon>Fungi</taxon>
        <taxon>Fungi incertae sedis</taxon>
        <taxon>Mucoromycota</taxon>
        <taxon>Glomeromycotina</taxon>
        <taxon>Glomeromycetes</taxon>
        <taxon>Diversisporales</taxon>
        <taxon>Gigasporaceae</taxon>
        <taxon>Gigaspora</taxon>
    </lineage>
</organism>
<keyword evidence="2" id="KW-1185">Reference proteome</keyword>
<dbReference type="Proteomes" id="UP000789901">
    <property type="component" value="Unassembled WGS sequence"/>
</dbReference>
<evidence type="ECO:0000313" key="2">
    <source>
        <dbReference type="Proteomes" id="UP000789901"/>
    </source>
</evidence>
<accession>A0ABN7WI00</accession>
<dbReference type="EMBL" id="CAJVQB010043668">
    <property type="protein sequence ID" value="CAG8831339.1"/>
    <property type="molecule type" value="Genomic_DNA"/>
</dbReference>
<feature type="non-terminal residue" evidence="1">
    <location>
        <position position="1"/>
    </location>
</feature>
<evidence type="ECO:0000313" key="1">
    <source>
        <dbReference type="EMBL" id="CAG8831339.1"/>
    </source>
</evidence>
<name>A0ABN7WI00_GIGMA</name>
<protein>
    <submittedName>
        <fullName evidence="1">41809_t:CDS:1</fullName>
    </submittedName>
</protein>
<reference evidence="1 2" key="1">
    <citation type="submission" date="2021-06" db="EMBL/GenBank/DDBJ databases">
        <authorList>
            <person name="Kallberg Y."/>
            <person name="Tangrot J."/>
            <person name="Rosling A."/>
        </authorList>
    </citation>
    <scope>NUCLEOTIDE SEQUENCE [LARGE SCALE GENOMIC DNA]</scope>
    <source>
        <strain evidence="1 2">120-4 pot B 10/14</strain>
    </source>
</reference>
<sequence>TYVDKMIENLDIWYEENIFITTLKDKLKSMIENKRQDLILFIEQKLQLILNISEEIKKIK</sequence>
<comment type="caution">
    <text evidence="1">The sequence shown here is derived from an EMBL/GenBank/DDBJ whole genome shotgun (WGS) entry which is preliminary data.</text>
</comment>